<dbReference type="Pfam" id="PF13742">
    <property type="entry name" value="tRNA_anti_2"/>
    <property type="match status" value="1"/>
</dbReference>
<dbReference type="EMBL" id="BQKC01000001">
    <property type="protein sequence ID" value="GJM55477.1"/>
    <property type="molecule type" value="Genomic_DNA"/>
</dbReference>
<evidence type="ECO:0000256" key="4">
    <source>
        <dbReference type="ARBA" id="ARBA00022839"/>
    </source>
</evidence>
<dbReference type="RefSeq" id="WP_265590810.1">
    <property type="nucleotide sequence ID" value="NZ_BQKC01000001.1"/>
</dbReference>
<protein>
    <recommendedName>
        <fullName evidence="5">Exodeoxyribonuclease 7 large subunit</fullName>
        <ecNumber evidence="5">3.1.11.6</ecNumber>
    </recommendedName>
    <alternativeName>
        <fullName evidence="5">Exodeoxyribonuclease VII large subunit</fullName>
        <shortName evidence="5">Exonuclease VII large subunit</shortName>
    </alternativeName>
</protein>
<dbReference type="GO" id="GO:0006308">
    <property type="term" value="P:DNA catabolic process"/>
    <property type="evidence" value="ECO:0007669"/>
    <property type="project" value="UniProtKB-UniRule"/>
</dbReference>
<evidence type="ECO:0000313" key="10">
    <source>
        <dbReference type="Proteomes" id="UP001055025"/>
    </source>
</evidence>
<dbReference type="InterPro" id="IPR020579">
    <property type="entry name" value="Exonuc_VII_lsu_C"/>
</dbReference>
<proteinExistence type="inferred from homology"/>
<reference evidence="9" key="1">
    <citation type="journal article" date="2022" name="Int. J. Syst. Evol. Microbiol.">
        <title>Granulimonas faecalis gen. nov., sp. nov., and Leptogranulimonas caecicola gen. nov., sp. nov., novel lactate-producing Atopobiaceae bacteria isolated from mouse intestines, and an emended description of the family Atopobiaceae.</title>
        <authorList>
            <person name="Morinaga K."/>
            <person name="Kusada H."/>
            <person name="Sakamoto S."/>
            <person name="Murakami T."/>
            <person name="Toyoda A."/>
            <person name="Mori H."/>
            <person name="Meng X.Y."/>
            <person name="Takashino M."/>
            <person name="Murotomi K."/>
            <person name="Tamaki H."/>
        </authorList>
    </citation>
    <scope>NUCLEOTIDE SEQUENCE</scope>
    <source>
        <strain evidence="9">OPF53</strain>
    </source>
</reference>
<dbReference type="AlphaFoldDB" id="A0AAV5B1T4"/>
<evidence type="ECO:0000313" key="9">
    <source>
        <dbReference type="EMBL" id="GJM55477.1"/>
    </source>
</evidence>
<evidence type="ECO:0000256" key="5">
    <source>
        <dbReference type="HAMAP-Rule" id="MF_00378"/>
    </source>
</evidence>
<keyword evidence="2 5" id="KW-0540">Nuclease</keyword>
<comment type="subunit">
    <text evidence="5">Heterooligomer composed of large and small subunits.</text>
</comment>
<evidence type="ECO:0000256" key="6">
    <source>
        <dbReference type="RuleBase" id="RU004355"/>
    </source>
</evidence>
<dbReference type="GO" id="GO:0009318">
    <property type="term" value="C:exodeoxyribonuclease VII complex"/>
    <property type="evidence" value="ECO:0007669"/>
    <property type="project" value="UniProtKB-UniRule"/>
</dbReference>
<dbReference type="NCBIfam" id="TIGR00237">
    <property type="entry name" value="xseA"/>
    <property type="match status" value="1"/>
</dbReference>
<dbReference type="InterPro" id="IPR025824">
    <property type="entry name" value="OB-fold_nuc-bd_dom"/>
</dbReference>
<feature type="domain" description="OB-fold nucleic acid binding" evidence="8">
    <location>
        <begin position="7"/>
        <end position="99"/>
    </location>
</feature>
<feature type="domain" description="Exonuclease VII large subunit C-terminal" evidence="7">
    <location>
        <begin position="123"/>
        <end position="457"/>
    </location>
</feature>
<comment type="catalytic activity">
    <reaction evidence="5 6">
        <text>Exonucleolytic cleavage in either 5'- to 3'- or 3'- to 5'-direction to yield nucleoside 5'-phosphates.</text>
        <dbReference type="EC" id="3.1.11.6"/>
    </reaction>
</comment>
<evidence type="ECO:0000256" key="1">
    <source>
        <dbReference type="ARBA" id="ARBA00022490"/>
    </source>
</evidence>
<dbReference type="GO" id="GO:0003676">
    <property type="term" value="F:nucleic acid binding"/>
    <property type="evidence" value="ECO:0007669"/>
    <property type="project" value="InterPro"/>
</dbReference>
<sequence>MAVRPLSVSAAVGLARRTVEDIPQIQVIGEVSGFRGPNARSGHCYFSVKDESAAMDVIVWRGVYQGSGVQLRDGLEVTMSGSFQVYERSGRLSFVARRLSLAGEGLLRQRVAELARRLEAEGLMDPARKRPVPSFCERVCVVTSLSGAVIDDVKRTLARRNPLVRIDVVGCSVQGPDAPATIVEGLRAAAASAPDAVLLVRGGGSFEDLMAFNDESVARAVAACPVPVVTGIGHEPDHSIADDVADRSCSTPTAAAESVAPDTVSLTAALDRWGQRLASSFSHRLEGESRALDVLAGRMGQALGARLSLEAARVEALAARPVLSGPEAVVDARRATVELMADDLAGAMEGLLRSHGASLDVQGSRLGRAASAVTAPSLAALESLSGRLGRAAPSVTRRGEEAVRRMAASLEALSPLKVIARGYAIVRGPDGAVASSVASLSPGDSVDVSVSDGSFTATVAACTPAPTTR</sequence>
<comment type="similarity">
    <text evidence="5 6">Belongs to the XseA family.</text>
</comment>
<evidence type="ECO:0000256" key="2">
    <source>
        <dbReference type="ARBA" id="ARBA00022722"/>
    </source>
</evidence>
<evidence type="ECO:0000256" key="3">
    <source>
        <dbReference type="ARBA" id="ARBA00022801"/>
    </source>
</evidence>
<dbReference type="Proteomes" id="UP001055025">
    <property type="component" value="Unassembled WGS sequence"/>
</dbReference>
<dbReference type="PANTHER" id="PTHR30008:SF0">
    <property type="entry name" value="EXODEOXYRIBONUCLEASE 7 LARGE SUBUNIT"/>
    <property type="match status" value="1"/>
</dbReference>
<keyword evidence="10" id="KW-1185">Reference proteome</keyword>
<dbReference type="GO" id="GO:0008855">
    <property type="term" value="F:exodeoxyribonuclease VII activity"/>
    <property type="evidence" value="ECO:0007669"/>
    <property type="project" value="UniProtKB-UniRule"/>
</dbReference>
<organism evidence="9 10">
    <name type="scientific">Granulimonas faecalis</name>
    <dbReference type="NCBI Taxonomy" id="2894155"/>
    <lineage>
        <taxon>Bacteria</taxon>
        <taxon>Bacillati</taxon>
        <taxon>Actinomycetota</taxon>
        <taxon>Coriobacteriia</taxon>
        <taxon>Coriobacteriales</taxon>
        <taxon>Kribbibacteriaceae</taxon>
        <taxon>Granulimonas</taxon>
    </lineage>
</organism>
<comment type="caution">
    <text evidence="9">The sequence shown here is derived from an EMBL/GenBank/DDBJ whole genome shotgun (WGS) entry which is preliminary data.</text>
</comment>
<accession>A0AAV5B1T4</accession>
<comment type="subcellular location">
    <subcellularLocation>
        <location evidence="5 6">Cytoplasm</location>
    </subcellularLocation>
</comment>
<dbReference type="GO" id="GO:0005737">
    <property type="term" value="C:cytoplasm"/>
    <property type="evidence" value="ECO:0007669"/>
    <property type="project" value="UniProtKB-SubCell"/>
</dbReference>
<dbReference type="EC" id="3.1.11.6" evidence="5"/>
<evidence type="ECO:0000259" key="7">
    <source>
        <dbReference type="Pfam" id="PF02601"/>
    </source>
</evidence>
<gene>
    <name evidence="5 9" type="primary">xseA</name>
    <name evidence="9" type="ORF">ATOP_11320</name>
</gene>
<dbReference type="HAMAP" id="MF_00378">
    <property type="entry name" value="Exonuc_7_L"/>
    <property type="match status" value="1"/>
</dbReference>
<evidence type="ECO:0000259" key="8">
    <source>
        <dbReference type="Pfam" id="PF13742"/>
    </source>
</evidence>
<comment type="function">
    <text evidence="5">Bidirectionally degrades single-stranded DNA into large acid-insoluble oligonucleotides, which are then degraded further into small acid-soluble oligonucleotides.</text>
</comment>
<keyword evidence="1 5" id="KW-0963">Cytoplasm</keyword>
<dbReference type="Pfam" id="PF02601">
    <property type="entry name" value="Exonuc_VII_L"/>
    <property type="match status" value="1"/>
</dbReference>
<name>A0AAV5B1T4_9ACTN</name>
<dbReference type="CDD" id="cd04489">
    <property type="entry name" value="ExoVII_LU_OBF"/>
    <property type="match status" value="1"/>
</dbReference>
<keyword evidence="3 5" id="KW-0378">Hydrolase</keyword>
<dbReference type="InterPro" id="IPR003753">
    <property type="entry name" value="Exonuc_VII_L"/>
</dbReference>
<keyword evidence="4 5" id="KW-0269">Exonuclease</keyword>
<dbReference type="PANTHER" id="PTHR30008">
    <property type="entry name" value="EXODEOXYRIBONUCLEASE 7 LARGE SUBUNIT"/>
    <property type="match status" value="1"/>
</dbReference>